<protein>
    <submittedName>
        <fullName evidence="8">Unannotated protein</fullName>
    </submittedName>
</protein>
<feature type="transmembrane region" description="Helical" evidence="7">
    <location>
        <begin position="50"/>
        <end position="71"/>
    </location>
</feature>
<comment type="subcellular location">
    <subcellularLocation>
        <location evidence="1">Endomembrane system</location>
        <topology evidence="1">Multi-pass membrane protein</topology>
    </subcellularLocation>
</comment>
<evidence type="ECO:0000256" key="7">
    <source>
        <dbReference type="SAM" id="Phobius"/>
    </source>
</evidence>
<dbReference type="Pfam" id="PF00860">
    <property type="entry name" value="Xan_ur_permease"/>
    <property type="match status" value="1"/>
</dbReference>
<evidence type="ECO:0000313" key="8">
    <source>
        <dbReference type="EMBL" id="CAB4655130.1"/>
    </source>
</evidence>
<evidence type="ECO:0000256" key="5">
    <source>
        <dbReference type="ARBA" id="ARBA00022989"/>
    </source>
</evidence>
<evidence type="ECO:0000256" key="2">
    <source>
        <dbReference type="ARBA" id="ARBA00005697"/>
    </source>
</evidence>
<dbReference type="PANTHER" id="PTHR43337">
    <property type="entry name" value="XANTHINE/URACIL PERMEASE C887.17-RELATED"/>
    <property type="match status" value="1"/>
</dbReference>
<dbReference type="GO" id="GO:0005886">
    <property type="term" value="C:plasma membrane"/>
    <property type="evidence" value="ECO:0007669"/>
    <property type="project" value="TreeGrafter"/>
</dbReference>
<dbReference type="GO" id="GO:0012505">
    <property type="term" value="C:endomembrane system"/>
    <property type="evidence" value="ECO:0007669"/>
    <property type="project" value="UniProtKB-SubCell"/>
</dbReference>
<organism evidence="8">
    <name type="scientific">freshwater metagenome</name>
    <dbReference type="NCBI Taxonomy" id="449393"/>
    <lineage>
        <taxon>unclassified sequences</taxon>
        <taxon>metagenomes</taxon>
        <taxon>ecological metagenomes</taxon>
    </lineage>
</organism>
<feature type="transmembrane region" description="Helical" evidence="7">
    <location>
        <begin position="487"/>
        <end position="509"/>
    </location>
</feature>
<feature type="transmembrane region" description="Helical" evidence="7">
    <location>
        <begin position="170"/>
        <end position="192"/>
    </location>
</feature>
<sequence>MLSPDRCAGRFIAHGVLNTPVIKIREAAIMLDSYFKISERGSSIAQEVRGGLVTFFTMAYIVALNPIILAYSPDKNGQFLFGGAQPAPAMVAATTALVAGVLTILMGSVANYPLALATGLGLNTFVAVGIASKMTWAAAMGLVVLEGLIILVLVLTGFRVAVFKAVPPQIKIAISVGIGLFIALIGLVDAGFVRRTAGGPVPVGLGVNGNLVGWPTVVFVFGTLLIIGLMVRKVKGAILIGIVGATVAAIIIQKLYKIAPGFTPGNPPTIVDGGWGLNIPSVPTDIIAVPEFDFTGQFDLFGAFTLDNVSLIAAILLLFTLLLSDFFDTVGTVTAIGHEAGLADKEGNVDNIQKILLVDSIAAAAGGAAGISSNTSYIESAAGVGEGARTGLASVVTGVMFLLTTFLAPLVAVIPYEAATPALIIVGFLMMTQIKKIDWDDLGIGIPAFLTIILMPFTYNISVGIGAGFITHVVIRLVQGRGKEVHPLMLLVSGLFMIYFLSSPINSWIG</sequence>
<evidence type="ECO:0000256" key="4">
    <source>
        <dbReference type="ARBA" id="ARBA00022692"/>
    </source>
</evidence>
<dbReference type="InterPro" id="IPR006043">
    <property type="entry name" value="NCS2"/>
</dbReference>
<feature type="transmembrane region" description="Helical" evidence="7">
    <location>
        <begin position="83"/>
        <end position="105"/>
    </location>
</feature>
<keyword evidence="3" id="KW-0813">Transport</keyword>
<accession>A0A6J6KZD8</accession>
<evidence type="ECO:0000256" key="3">
    <source>
        <dbReference type="ARBA" id="ARBA00022448"/>
    </source>
</evidence>
<comment type="similarity">
    <text evidence="2">Belongs to the nucleobase:cation symporter-2 (NCS2) (TC 2.A.40) family. Azg-like subfamily.</text>
</comment>
<dbReference type="InterPro" id="IPR045018">
    <property type="entry name" value="Azg-like"/>
</dbReference>
<name>A0A6J6KZD8_9ZZZZ</name>
<feature type="transmembrane region" description="Helical" evidence="7">
    <location>
        <begin position="446"/>
        <end position="475"/>
    </location>
</feature>
<feature type="transmembrane region" description="Helical" evidence="7">
    <location>
        <begin position="238"/>
        <end position="256"/>
    </location>
</feature>
<dbReference type="PANTHER" id="PTHR43337:SF1">
    <property type="entry name" value="XANTHINE_URACIL PERMEASE C887.17-RELATED"/>
    <property type="match status" value="1"/>
</dbReference>
<dbReference type="GO" id="GO:0005345">
    <property type="term" value="F:purine nucleobase transmembrane transporter activity"/>
    <property type="evidence" value="ECO:0007669"/>
    <property type="project" value="TreeGrafter"/>
</dbReference>
<keyword evidence="5 7" id="KW-1133">Transmembrane helix</keyword>
<keyword evidence="4 7" id="KW-0812">Transmembrane</keyword>
<feature type="transmembrane region" description="Helical" evidence="7">
    <location>
        <begin position="418"/>
        <end position="434"/>
    </location>
</feature>
<gene>
    <name evidence="8" type="ORF">UFOPK2275_00174</name>
</gene>
<dbReference type="AlphaFoldDB" id="A0A6J6KZD8"/>
<feature type="transmembrane region" description="Helical" evidence="7">
    <location>
        <begin position="112"/>
        <end position="130"/>
    </location>
</feature>
<feature type="transmembrane region" description="Helical" evidence="7">
    <location>
        <begin position="300"/>
        <end position="323"/>
    </location>
</feature>
<proteinExistence type="inferred from homology"/>
<reference evidence="8" key="1">
    <citation type="submission" date="2020-05" db="EMBL/GenBank/DDBJ databases">
        <authorList>
            <person name="Chiriac C."/>
            <person name="Salcher M."/>
            <person name="Ghai R."/>
            <person name="Kavagutti S V."/>
        </authorList>
    </citation>
    <scope>NUCLEOTIDE SEQUENCE</scope>
</reference>
<feature type="transmembrane region" description="Helical" evidence="7">
    <location>
        <begin position="212"/>
        <end position="231"/>
    </location>
</feature>
<feature type="transmembrane region" description="Helical" evidence="7">
    <location>
        <begin position="136"/>
        <end position="158"/>
    </location>
</feature>
<evidence type="ECO:0000256" key="6">
    <source>
        <dbReference type="ARBA" id="ARBA00023136"/>
    </source>
</evidence>
<dbReference type="EMBL" id="CAEZWQ010000008">
    <property type="protein sequence ID" value="CAB4655130.1"/>
    <property type="molecule type" value="Genomic_DNA"/>
</dbReference>
<keyword evidence="6 7" id="KW-0472">Membrane</keyword>
<evidence type="ECO:0000256" key="1">
    <source>
        <dbReference type="ARBA" id="ARBA00004127"/>
    </source>
</evidence>